<accession>A0A0J6GHA7</accession>
<comment type="caution">
    <text evidence="2">The sequence shown here is derived from an EMBL/GenBank/DDBJ whole genome shotgun (WGS) entry which is preliminary data.</text>
</comment>
<dbReference type="RefSeq" id="WP_048358821.1">
    <property type="nucleotide sequence ID" value="NZ_FNUD01000002.1"/>
</dbReference>
<name>A0A0J6GHA7_PSEDM</name>
<keyword evidence="3" id="KW-1185">Reference proteome</keyword>
<dbReference type="NCBIfam" id="NF041512">
    <property type="entry name" value="PA2817_fam"/>
    <property type="match status" value="1"/>
</dbReference>
<evidence type="ECO:0000313" key="2">
    <source>
        <dbReference type="EMBL" id="SEE76450.1"/>
    </source>
</evidence>
<gene>
    <name evidence="2" type="ORF">SAMN04489800_2092</name>
</gene>
<evidence type="ECO:0000313" key="3">
    <source>
        <dbReference type="Proteomes" id="UP000183613"/>
    </source>
</evidence>
<feature type="region of interest" description="Disordered" evidence="1">
    <location>
        <begin position="108"/>
        <end position="138"/>
    </location>
</feature>
<dbReference type="OrthoDB" id="6088965at2"/>
<evidence type="ECO:0008006" key="4">
    <source>
        <dbReference type="Google" id="ProtNLM"/>
    </source>
</evidence>
<sequence length="138" mass="16064">MATNDLNHNLVLLSHLRSILVAVGEAEQIPDDSHALFLERFDEMMLALPVDPIESQYLGQDIMCQVIERYPQIAHLVPRDLLWFFGGACFNFMPDEELDMYQALEERRHEAEANDEPFDWNQEKQFMSMPVSDDTPQH</sequence>
<dbReference type="PATRIC" id="fig|882211.3.peg.967"/>
<organism evidence="2 3">
    <name type="scientific">Pseudomonas deceptionensis</name>
    <dbReference type="NCBI Taxonomy" id="882211"/>
    <lineage>
        <taxon>Bacteria</taxon>
        <taxon>Pseudomonadati</taxon>
        <taxon>Pseudomonadota</taxon>
        <taxon>Gammaproteobacteria</taxon>
        <taxon>Pseudomonadales</taxon>
        <taxon>Pseudomonadaceae</taxon>
        <taxon>Pseudomonas</taxon>
    </lineage>
</organism>
<dbReference type="Proteomes" id="UP000183613">
    <property type="component" value="Unassembled WGS sequence"/>
</dbReference>
<dbReference type="EMBL" id="FNUD01000002">
    <property type="protein sequence ID" value="SEE76450.1"/>
    <property type="molecule type" value="Genomic_DNA"/>
</dbReference>
<evidence type="ECO:0000256" key="1">
    <source>
        <dbReference type="SAM" id="MobiDB-lite"/>
    </source>
</evidence>
<dbReference type="AlphaFoldDB" id="A0A0J6GHA7"/>
<proteinExistence type="predicted"/>
<reference evidence="2" key="1">
    <citation type="submission" date="2016-10" db="EMBL/GenBank/DDBJ databases">
        <authorList>
            <person name="Varghese N."/>
            <person name="Submissions S."/>
        </authorList>
    </citation>
    <scope>NUCLEOTIDE SEQUENCE [LARGE SCALE GENOMIC DNA]</scope>
    <source>
        <strain evidence="2">LMG 25555</strain>
    </source>
</reference>
<protein>
    <recommendedName>
        <fullName evidence="4">Dehydrogenase</fullName>
    </recommendedName>
</protein>
<dbReference type="InterPro" id="IPR048156">
    <property type="entry name" value="PA2817-like"/>
</dbReference>